<proteinExistence type="predicted"/>
<evidence type="ECO:0000313" key="2">
    <source>
        <dbReference type="EMBL" id="KAL3875629.1"/>
    </source>
</evidence>
<organism evidence="2 3">
    <name type="scientific">Sinanodonta woodiana</name>
    <name type="common">Chinese pond mussel</name>
    <name type="synonym">Anodonta woodiana</name>
    <dbReference type="NCBI Taxonomy" id="1069815"/>
    <lineage>
        <taxon>Eukaryota</taxon>
        <taxon>Metazoa</taxon>
        <taxon>Spiralia</taxon>
        <taxon>Lophotrochozoa</taxon>
        <taxon>Mollusca</taxon>
        <taxon>Bivalvia</taxon>
        <taxon>Autobranchia</taxon>
        <taxon>Heteroconchia</taxon>
        <taxon>Palaeoheterodonta</taxon>
        <taxon>Unionida</taxon>
        <taxon>Unionoidea</taxon>
        <taxon>Unionidae</taxon>
        <taxon>Unioninae</taxon>
        <taxon>Sinanodonta</taxon>
    </lineage>
</organism>
<accession>A0ABD3WNT3</accession>
<evidence type="ECO:0000256" key="1">
    <source>
        <dbReference type="SAM" id="Phobius"/>
    </source>
</evidence>
<keyword evidence="1" id="KW-1133">Transmembrane helix</keyword>
<name>A0ABD3WNT3_SINWO</name>
<dbReference type="AlphaFoldDB" id="A0ABD3WNT3"/>
<keyword evidence="1" id="KW-0812">Transmembrane</keyword>
<gene>
    <name evidence="2" type="ORF">ACJMK2_033561</name>
</gene>
<reference evidence="2 3" key="1">
    <citation type="submission" date="2024-11" db="EMBL/GenBank/DDBJ databases">
        <title>Chromosome-level genome assembly of the freshwater bivalve Anodonta woodiana.</title>
        <authorList>
            <person name="Chen X."/>
        </authorList>
    </citation>
    <scope>NUCLEOTIDE SEQUENCE [LARGE SCALE GENOMIC DNA]</scope>
    <source>
        <strain evidence="2">MN2024</strain>
        <tissue evidence="2">Gills</tissue>
    </source>
</reference>
<keyword evidence="3" id="KW-1185">Reference proteome</keyword>
<protein>
    <submittedName>
        <fullName evidence="2">Uncharacterized protein</fullName>
    </submittedName>
</protein>
<feature type="transmembrane region" description="Helical" evidence="1">
    <location>
        <begin position="33"/>
        <end position="55"/>
    </location>
</feature>
<comment type="caution">
    <text evidence="2">The sequence shown here is derived from an EMBL/GenBank/DDBJ whole genome shotgun (WGS) entry which is preliminary data.</text>
</comment>
<dbReference type="EMBL" id="JBJQND010000005">
    <property type="protein sequence ID" value="KAL3875629.1"/>
    <property type="molecule type" value="Genomic_DNA"/>
</dbReference>
<evidence type="ECO:0000313" key="3">
    <source>
        <dbReference type="Proteomes" id="UP001634394"/>
    </source>
</evidence>
<dbReference type="Proteomes" id="UP001634394">
    <property type="component" value="Unassembled WGS sequence"/>
</dbReference>
<sequence>MRPAVYASVIRNRKHSARRVVGLKHEFSKRQMILMLFIGSLLVIFGLIVTIIGLVKGGSISDVHGDRVLIMIHTLSCGISSIAFGHDHDLSGDLSSVTLEMKIVEKDHLETYVIY</sequence>
<keyword evidence="1" id="KW-0472">Membrane</keyword>